<comment type="caution">
    <text evidence="1">The sequence shown here is derived from an EMBL/GenBank/DDBJ whole genome shotgun (WGS) entry which is preliminary data.</text>
</comment>
<accession>J9GK39</accession>
<gene>
    <name evidence="1" type="ORF">EVA_04231</name>
</gene>
<sequence>MSGKICIVSCPIHILICGIPPRLLFDGMMSQGVVLSRHNVCSAN</sequence>
<name>J9GK39_9ZZZZ</name>
<dbReference type="EMBL" id="AMCI01000825">
    <property type="protein sequence ID" value="EJX07659.1"/>
    <property type="molecule type" value="Genomic_DNA"/>
</dbReference>
<protein>
    <submittedName>
        <fullName evidence="1">Uncharacterized protein</fullName>
    </submittedName>
</protein>
<proteinExistence type="predicted"/>
<reference evidence="1" key="1">
    <citation type="journal article" date="2012" name="PLoS ONE">
        <title>Gene sets for utilization of primary and secondary nutrition supplies in the distal gut of endangered iberian lynx.</title>
        <authorList>
            <person name="Alcaide M."/>
            <person name="Messina E."/>
            <person name="Richter M."/>
            <person name="Bargiela R."/>
            <person name="Peplies J."/>
            <person name="Huws S.A."/>
            <person name="Newbold C.J."/>
            <person name="Golyshin P.N."/>
            <person name="Simon M.A."/>
            <person name="Lopez G."/>
            <person name="Yakimov M.M."/>
            <person name="Ferrer M."/>
        </authorList>
    </citation>
    <scope>NUCLEOTIDE SEQUENCE</scope>
</reference>
<organism evidence="1">
    <name type="scientific">gut metagenome</name>
    <dbReference type="NCBI Taxonomy" id="749906"/>
    <lineage>
        <taxon>unclassified sequences</taxon>
        <taxon>metagenomes</taxon>
        <taxon>organismal metagenomes</taxon>
    </lineage>
</organism>
<evidence type="ECO:0000313" key="1">
    <source>
        <dbReference type="EMBL" id="EJX07659.1"/>
    </source>
</evidence>
<dbReference type="AlphaFoldDB" id="J9GK39"/>